<dbReference type="Proteomes" id="UP000887013">
    <property type="component" value="Unassembled WGS sequence"/>
</dbReference>
<feature type="region of interest" description="Disordered" evidence="1">
    <location>
        <begin position="1"/>
        <end position="32"/>
    </location>
</feature>
<organism evidence="2 3">
    <name type="scientific">Nephila pilipes</name>
    <name type="common">Giant wood spider</name>
    <name type="synonym">Nephila maculata</name>
    <dbReference type="NCBI Taxonomy" id="299642"/>
    <lineage>
        <taxon>Eukaryota</taxon>
        <taxon>Metazoa</taxon>
        <taxon>Ecdysozoa</taxon>
        <taxon>Arthropoda</taxon>
        <taxon>Chelicerata</taxon>
        <taxon>Arachnida</taxon>
        <taxon>Araneae</taxon>
        <taxon>Araneomorphae</taxon>
        <taxon>Entelegynae</taxon>
        <taxon>Araneoidea</taxon>
        <taxon>Nephilidae</taxon>
        <taxon>Nephila</taxon>
    </lineage>
</organism>
<evidence type="ECO:0000313" key="2">
    <source>
        <dbReference type="EMBL" id="GFU12038.1"/>
    </source>
</evidence>
<name>A0A8X6UHZ9_NEPPI</name>
<evidence type="ECO:0000313" key="3">
    <source>
        <dbReference type="Proteomes" id="UP000887013"/>
    </source>
</evidence>
<accession>A0A8X6UHZ9</accession>
<feature type="compositionally biased region" description="Basic and acidic residues" evidence="1">
    <location>
        <begin position="1"/>
        <end position="13"/>
    </location>
</feature>
<gene>
    <name evidence="2" type="ORF">NPIL_483041</name>
</gene>
<sequence length="100" mass="11428">MEHDVRIRTHDSAKTAQCEHASTTPEVKQQSKEIIRTINGESVSDKPKIARLILWYTKGVVLMQFSGDKSKMLNEEYYSDYIPLSSMVNFGIDLLHLLSN</sequence>
<protein>
    <submittedName>
        <fullName evidence="2">Uncharacterized protein</fullName>
    </submittedName>
</protein>
<keyword evidence="3" id="KW-1185">Reference proteome</keyword>
<dbReference type="AlphaFoldDB" id="A0A8X6UHZ9"/>
<evidence type="ECO:0000256" key="1">
    <source>
        <dbReference type="SAM" id="MobiDB-lite"/>
    </source>
</evidence>
<reference evidence="2" key="1">
    <citation type="submission" date="2020-08" db="EMBL/GenBank/DDBJ databases">
        <title>Multicomponent nature underlies the extraordinary mechanical properties of spider dragline silk.</title>
        <authorList>
            <person name="Kono N."/>
            <person name="Nakamura H."/>
            <person name="Mori M."/>
            <person name="Yoshida Y."/>
            <person name="Ohtoshi R."/>
            <person name="Malay A.D."/>
            <person name="Moran D.A.P."/>
            <person name="Tomita M."/>
            <person name="Numata K."/>
            <person name="Arakawa K."/>
        </authorList>
    </citation>
    <scope>NUCLEOTIDE SEQUENCE</scope>
</reference>
<comment type="caution">
    <text evidence="2">The sequence shown here is derived from an EMBL/GenBank/DDBJ whole genome shotgun (WGS) entry which is preliminary data.</text>
</comment>
<proteinExistence type="predicted"/>
<dbReference type="EMBL" id="BMAW01125369">
    <property type="protein sequence ID" value="GFU12038.1"/>
    <property type="molecule type" value="Genomic_DNA"/>
</dbReference>